<dbReference type="Proteomes" id="UP001281003">
    <property type="component" value="Unassembled WGS sequence"/>
</dbReference>
<keyword evidence="5" id="KW-1185">Reference proteome</keyword>
<feature type="compositionally biased region" description="Low complexity" evidence="2">
    <location>
        <begin position="353"/>
        <end position="362"/>
    </location>
</feature>
<feature type="domain" description="C2H2-type" evidence="3">
    <location>
        <begin position="690"/>
        <end position="721"/>
    </location>
</feature>
<proteinExistence type="predicted"/>
<protein>
    <recommendedName>
        <fullName evidence="3">C2H2-type domain-containing protein</fullName>
    </recommendedName>
</protein>
<feature type="compositionally biased region" description="Acidic residues" evidence="2">
    <location>
        <begin position="1035"/>
        <end position="1049"/>
    </location>
</feature>
<dbReference type="EMBL" id="JAUTDP010000004">
    <property type="protein sequence ID" value="KAK3400212.1"/>
    <property type="molecule type" value="Genomic_DNA"/>
</dbReference>
<dbReference type="InterPro" id="IPR040112">
    <property type="entry name" value="WetA"/>
</dbReference>
<gene>
    <name evidence="4" type="ORF">B0T20DRAFT_391743</name>
</gene>
<feature type="compositionally biased region" description="Low complexity" evidence="2">
    <location>
        <begin position="461"/>
        <end position="480"/>
    </location>
</feature>
<feature type="compositionally biased region" description="Low complexity" evidence="2">
    <location>
        <begin position="391"/>
        <end position="407"/>
    </location>
</feature>
<feature type="compositionally biased region" description="Pro residues" evidence="2">
    <location>
        <begin position="193"/>
        <end position="209"/>
    </location>
</feature>
<keyword evidence="1" id="KW-0863">Zinc-finger</keyword>
<feature type="region of interest" description="Disordered" evidence="2">
    <location>
        <begin position="717"/>
        <end position="784"/>
    </location>
</feature>
<feature type="compositionally biased region" description="Low complexity" evidence="2">
    <location>
        <begin position="140"/>
        <end position="153"/>
    </location>
</feature>
<reference evidence="4" key="1">
    <citation type="journal article" date="2023" name="Mol. Phylogenet. Evol.">
        <title>Genome-scale phylogeny and comparative genomics of the fungal order Sordariales.</title>
        <authorList>
            <person name="Hensen N."/>
            <person name="Bonometti L."/>
            <person name="Westerberg I."/>
            <person name="Brannstrom I.O."/>
            <person name="Guillou S."/>
            <person name="Cros-Aarteil S."/>
            <person name="Calhoun S."/>
            <person name="Haridas S."/>
            <person name="Kuo A."/>
            <person name="Mondo S."/>
            <person name="Pangilinan J."/>
            <person name="Riley R."/>
            <person name="LaButti K."/>
            <person name="Andreopoulos B."/>
            <person name="Lipzen A."/>
            <person name="Chen C."/>
            <person name="Yan M."/>
            <person name="Daum C."/>
            <person name="Ng V."/>
            <person name="Clum A."/>
            <person name="Steindorff A."/>
            <person name="Ohm R.A."/>
            <person name="Martin F."/>
            <person name="Silar P."/>
            <person name="Natvig D.O."/>
            <person name="Lalanne C."/>
            <person name="Gautier V."/>
            <person name="Ament-Velasquez S.L."/>
            <person name="Kruys A."/>
            <person name="Hutchinson M.I."/>
            <person name="Powell A.J."/>
            <person name="Barry K."/>
            <person name="Miller A.N."/>
            <person name="Grigoriev I.V."/>
            <person name="Debuchy R."/>
            <person name="Gladieux P."/>
            <person name="Hiltunen Thoren M."/>
            <person name="Johannesson H."/>
        </authorList>
    </citation>
    <scope>NUCLEOTIDE SEQUENCE</scope>
    <source>
        <strain evidence="4">FGSC 1904</strain>
    </source>
</reference>
<name>A0AAE0PHY9_SORBR</name>
<organism evidence="4 5">
    <name type="scientific">Sordaria brevicollis</name>
    <dbReference type="NCBI Taxonomy" id="83679"/>
    <lineage>
        <taxon>Eukaryota</taxon>
        <taxon>Fungi</taxon>
        <taxon>Dikarya</taxon>
        <taxon>Ascomycota</taxon>
        <taxon>Pezizomycotina</taxon>
        <taxon>Sordariomycetes</taxon>
        <taxon>Sordariomycetidae</taxon>
        <taxon>Sordariales</taxon>
        <taxon>Sordariaceae</taxon>
        <taxon>Sordaria</taxon>
    </lineage>
</organism>
<feature type="compositionally biased region" description="Basic and acidic residues" evidence="2">
    <location>
        <begin position="254"/>
        <end position="275"/>
    </location>
</feature>
<comment type="caution">
    <text evidence="4">The sequence shown here is derived from an EMBL/GenBank/DDBJ whole genome shotgun (WGS) entry which is preliminary data.</text>
</comment>
<feature type="compositionally biased region" description="Polar residues" evidence="2">
    <location>
        <begin position="759"/>
        <end position="778"/>
    </location>
</feature>
<dbReference type="PANTHER" id="PTHR22934:SF23">
    <property type="entry name" value="ZF-C3H1 DOMAIN-CONTAINING PROTEIN"/>
    <property type="match status" value="1"/>
</dbReference>
<sequence length="1066" mass="115216">MTLQDVQVPHWRLQEQVPAKSPAPLSPHHTEPQPESATAPAAPRTTAPVVTRPDTPPRPDAPRIPSPSPPTSTVVAPHAPSPTAKDDRQHHRQQQQQHLLAAPAVSPSTATTPPAISTSAAPNSDSSTSSVTAQGGGGSFHTSSTSTAAGTSSEQQGQPSTALPRVPGSATPTADGPPPALNRELQQLQQHPQRPPQRPPQVVPAPSPTSIPDATNSAATSTSISTSTPANATHSATTTATSPTTTTTTSARSNFKDPIRWREPITVHYDSDSGHAHPARIHAQPARPPSSSAASSQLPPPAQLKYEPSRQHEEPPTSQPVIQSRPPAQAQSQSSAHAPPVQARQDRHHHYPHSASQSHSQPPLQPAPAPVPAIRPPPVRSQRQSYEHHLQASQYQQQAPPSSHPQQRYQHSYLLAGPQHPPPPPLLSQQQQYHPYESRYSARNDGLVSRPTIMDPPRSRPVSQTPAPAAPAVPSSGFPSPVTTHAHLNKKFIDDCTRLTYAIQQSTPDAVRRVFRDNWEKCMLGTEFHQAFILNASIHHAVPSITRRAVRDFGQKMVLESKHELISHFSTADLDEVADVIISKASEAFLDKCLAVRLETIEAKPLLTALARAQRLGYNPADIVEEQHERVMPTTQPARPAPPPAQPSYPGRLQCMGCFRVFTHQAPYEYHTSRQLCTVPPPATVKGFEFSCQHCGEGFTRSDEHQSHERAQYCFHAGPGSARGPSRPPRAVPQPQPVPSSIVPSTQAQATPAVARTIDLTSAGSTPSAETPGVSKTPNAADPYGHLTQEQLAAMDADLQEAERKFAPRFAEAYKIPDENERRIKIEGLRNSFGTKQSMIRKKYGVRLRQRRTKAEIQAEEERMGVEKLKRQYKEEKKARKAANAAAGAGASGSLEAAPPRPSGSSGWVAANAPRANAVWEEHEAKRRRTDASGTYSTPTKSTLSVSEMGGGLAGVAATAETHDPTRPPPENSNSHSGEEDDEDDEEESEDESGSGSPSTANDEMDVDHQQQPVAARPEQQQSSNYTNNNNHNDNDDDDDSDSSDDEDIPSTLPPHVRQTLATRNA</sequence>
<evidence type="ECO:0000259" key="3">
    <source>
        <dbReference type="PROSITE" id="PS50157"/>
    </source>
</evidence>
<feature type="region of interest" description="Disordered" evidence="2">
    <location>
        <begin position="442"/>
        <end position="480"/>
    </location>
</feature>
<accession>A0AAE0PHY9</accession>
<feature type="compositionally biased region" description="Pro residues" evidence="2">
    <location>
        <begin position="726"/>
        <end position="738"/>
    </location>
</feature>
<evidence type="ECO:0000256" key="2">
    <source>
        <dbReference type="SAM" id="MobiDB-lite"/>
    </source>
</evidence>
<dbReference type="AlphaFoldDB" id="A0AAE0PHY9"/>
<feature type="compositionally biased region" description="Low complexity" evidence="2">
    <location>
        <begin position="882"/>
        <end position="898"/>
    </location>
</feature>
<feature type="compositionally biased region" description="Acidic residues" evidence="2">
    <location>
        <begin position="979"/>
        <end position="993"/>
    </location>
</feature>
<dbReference type="PANTHER" id="PTHR22934">
    <property type="entry name" value="PROTEIN ESC1/WETA-RELATED"/>
    <property type="match status" value="1"/>
</dbReference>
<feature type="region of interest" description="Disordered" evidence="2">
    <location>
        <begin position="414"/>
        <end position="433"/>
    </location>
</feature>
<feature type="compositionally biased region" description="Low complexity" evidence="2">
    <location>
        <begin position="283"/>
        <end position="297"/>
    </location>
</feature>
<feature type="compositionally biased region" description="Polar residues" evidence="2">
    <location>
        <begin position="932"/>
        <end position="946"/>
    </location>
</feature>
<evidence type="ECO:0000256" key="1">
    <source>
        <dbReference type="PROSITE-ProRule" id="PRU00042"/>
    </source>
</evidence>
<dbReference type="InterPro" id="IPR013087">
    <property type="entry name" value="Znf_C2H2_type"/>
</dbReference>
<evidence type="ECO:0000313" key="4">
    <source>
        <dbReference type="EMBL" id="KAK3400212.1"/>
    </source>
</evidence>
<feature type="region of interest" description="Disordered" evidence="2">
    <location>
        <begin position="877"/>
        <end position="1066"/>
    </location>
</feature>
<feature type="compositionally biased region" description="Low complexity" evidence="2">
    <location>
        <begin position="36"/>
        <end position="53"/>
    </location>
</feature>
<feature type="compositionally biased region" description="Low complexity" evidence="2">
    <location>
        <begin position="323"/>
        <end position="340"/>
    </location>
</feature>
<keyword evidence="1" id="KW-0479">Metal-binding</keyword>
<keyword evidence="1" id="KW-0862">Zinc</keyword>
<dbReference type="GO" id="GO:0008270">
    <property type="term" value="F:zinc ion binding"/>
    <property type="evidence" value="ECO:0007669"/>
    <property type="project" value="UniProtKB-KW"/>
</dbReference>
<evidence type="ECO:0000313" key="5">
    <source>
        <dbReference type="Proteomes" id="UP001281003"/>
    </source>
</evidence>
<dbReference type="PROSITE" id="PS50157">
    <property type="entry name" value="ZINC_FINGER_C2H2_2"/>
    <property type="match status" value="1"/>
</dbReference>
<feature type="compositionally biased region" description="Pro residues" evidence="2">
    <location>
        <begin position="363"/>
        <end position="379"/>
    </location>
</feature>
<feature type="compositionally biased region" description="Low complexity" evidence="2">
    <location>
        <begin position="214"/>
        <end position="251"/>
    </location>
</feature>
<feature type="region of interest" description="Disordered" evidence="2">
    <location>
        <begin position="1"/>
        <end position="408"/>
    </location>
</feature>
<feature type="compositionally biased region" description="Low complexity" evidence="2">
    <location>
        <begin position="94"/>
        <end position="133"/>
    </location>
</feature>
<reference evidence="4" key="2">
    <citation type="submission" date="2023-07" db="EMBL/GenBank/DDBJ databases">
        <authorList>
            <consortium name="Lawrence Berkeley National Laboratory"/>
            <person name="Haridas S."/>
            <person name="Hensen N."/>
            <person name="Bonometti L."/>
            <person name="Westerberg I."/>
            <person name="Brannstrom I.O."/>
            <person name="Guillou S."/>
            <person name="Cros-Aarteil S."/>
            <person name="Calhoun S."/>
            <person name="Kuo A."/>
            <person name="Mondo S."/>
            <person name="Pangilinan J."/>
            <person name="Riley R."/>
            <person name="LaButti K."/>
            <person name="Andreopoulos B."/>
            <person name="Lipzen A."/>
            <person name="Chen C."/>
            <person name="Yanf M."/>
            <person name="Daum C."/>
            <person name="Ng V."/>
            <person name="Clum A."/>
            <person name="Steindorff A."/>
            <person name="Ohm R."/>
            <person name="Martin F."/>
            <person name="Silar P."/>
            <person name="Natvig D."/>
            <person name="Lalanne C."/>
            <person name="Gautier V."/>
            <person name="Ament-velasquez S.L."/>
            <person name="Kruys A."/>
            <person name="Hutchinson M.I."/>
            <person name="Powell A.J."/>
            <person name="Barry K."/>
            <person name="Miller A.N."/>
            <person name="Grigoriev I.V."/>
            <person name="Debuchy R."/>
            <person name="Gladieux P."/>
            <person name="Thoren M.H."/>
            <person name="Johannesson H."/>
        </authorList>
    </citation>
    <scope>NUCLEOTIDE SEQUENCE</scope>
    <source>
        <strain evidence="4">FGSC 1904</strain>
    </source>
</reference>
<feature type="compositionally biased region" description="Low complexity" evidence="2">
    <location>
        <begin position="1023"/>
        <end position="1032"/>
    </location>
</feature>